<dbReference type="EMBL" id="JAGEMI010000004">
    <property type="protein sequence ID" value="MBO1869339.1"/>
    <property type="molecule type" value="Genomic_DNA"/>
</dbReference>
<organism evidence="1">
    <name type="scientific">Bradyrhizobium barranii subsp. barranii</name>
    <dbReference type="NCBI Taxonomy" id="2823807"/>
    <lineage>
        <taxon>Bacteria</taxon>
        <taxon>Pseudomonadati</taxon>
        <taxon>Pseudomonadota</taxon>
        <taxon>Alphaproteobacteria</taxon>
        <taxon>Hyphomicrobiales</taxon>
        <taxon>Nitrobacteraceae</taxon>
        <taxon>Bradyrhizobium</taxon>
        <taxon>Bradyrhizobium barranii</taxon>
    </lineage>
</organism>
<gene>
    <name evidence="2" type="ORF">J4G43_052375</name>
    <name evidence="1" type="ORF">J4G43_54235</name>
</gene>
<accession>A0A939MGQ3</accession>
<protein>
    <submittedName>
        <fullName evidence="1">Uncharacterized protein</fullName>
    </submittedName>
</protein>
<dbReference type="KEGG" id="bban:J4G43_052375"/>
<keyword evidence="2" id="KW-0614">Plasmid</keyword>
<reference evidence="1" key="1">
    <citation type="submission" date="2021-03" db="EMBL/GenBank/DDBJ databases">
        <title>Whole Genome Sequence of Bradyrhizobium sp. Strain 144S4.</title>
        <authorList>
            <person name="Bromfield E.S.P."/>
            <person name="Cloutier S."/>
        </authorList>
    </citation>
    <scope>NUCLEOTIDE SEQUENCE [LARGE SCALE GENOMIC DNA]</scope>
    <source>
        <strain evidence="1">144S4</strain>
    </source>
</reference>
<sequence>MTPMERTKMRSLRAWAISVLDEAGAIRECEEHCWIQDRADPHARERAFDMARSHPPLGSTAKEAIAAIDGVLEGIGEVCPECLPED</sequence>
<proteinExistence type="predicted"/>
<evidence type="ECO:0000313" key="1">
    <source>
        <dbReference type="EMBL" id="MBO1869339.1"/>
    </source>
</evidence>
<dbReference type="InterPro" id="IPR048532">
    <property type="entry name" value="ea8_5-like_sf"/>
</dbReference>
<dbReference type="AlphaFoldDB" id="A0A939MGQ3"/>
<evidence type="ECO:0000313" key="3">
    <source>
        <dbReference type="Proteomes" id="UP000664702"/>
    </source>
</evidence>
<dbReference type="Gene3D" id="1.10.10.1920">
    <property type="match status" value="1"/>
</dbReference>
<reference evidence="2 3" key="2">
    <citation type="journal article" date="2022" name="Int. J. Syst. Evol. Microbiol.">
        <title>Strains of Bradyrhizobium barranii sp. nov. associated with legumes native to Canada are symbionts of soybeans and belong to different subspecies (subsp. barranii subsp. nov. and subsp. apii subsp. nov.) and symbiovars (sv. glycinearum and sv. septentrionale).</title>
        <authorList>
            <person name="Bromfield E.S.P."/>
            <person name="Cloutier S."/>
            <person name="Wasai-Hara S."/>
            <person name="Minamisawa K."/>
        </authorList>
    </citation>
    <scope>NUCLEOTIDE SEQUENCE [LARGE SCALE GENOMIC DNA]</scope>
    <source>
        <strain evidence="3">144S4</strain>
        <plasmid evidence="2 3">pBb144S4a</plasmid>
    </source>
</reference>
<dbReference type="RefSeq" id="WP_208089803.1">
    <property type="nucleotide sequence ID" value="NZ_CP086137.1"/>
</dbReference>
<name>A0A939MGQ3_9BRAD</name>
<geneLocation type="plasmid" evidence="2 3">
    <name>pBb144S4a</name>
</geneLocation>
<dbReference type="EMBL" id="CP086137">
    <property type="protein sequence ID" value="UEM18069.1"/>
    <property type="molecule type" value="Genomic_DNA"/>
</dbReference>
<evidence type="ECO:0000313" key="2">
    <source>
        <dbReference type="EMBL" id="UEM18069.1"/>
    </source>
</evidence>
<dbReference type="Proteomes" id="UP000664702">
    <property type="component" value="Plasmid pBb144S4a"/>
</dbReference>